<gene>
    <name evidence="2" type="ORF">ACFO6X_15740</name>
</gene>
<reference evidence="3" key="1">
    <citation type="journal article" date="2019" name="Int. J. Syst. Evol. Microbiol.">
        <title>The Global Catalogue of Microorganisms (GCM) 10K type strain sequencing project: providing services to taxonomists for standard genome sequencing and annotation.</title>
        <authorList>
            <consortium name="The Broad Institute Genomics Platform"/>
            <consortium name="The Broad Institute Genome Sequencing Center for Infectious Disease"/>
            <person name="Wu L."/>
            <person name="Ma J."/>
        </authorList>
    </citation>
    <scope>NUCLEOTIDE SEQUENCE [LARGE SCALE GENOMIC DNA]</scope>
    <source>
        <strain evidence="3">CCUG 49452</strain>
    </source>
</reference>
<name>A0ABV9QGL8_9BURK</name>
<keyword evidence="1" id="KW-0472">Membrane</keyword>
<comment type="caution">
    <text evidence="2">The sequence shown here is derived from an EMBL/GenBank/DDBJ whole genome shotgun (WGS) entry which is preliminary data.</text>
</comment>
<evidence type="ECO:0008006" key="4">
    <source>
        <dbReference type="Google" id="ProtNLM"/>
    </source>
</evidence>
<dbReference type="EMBL" id="JBHSHJ010000022">
    <property type="protein sequence ID" value="MFC4790428.1"/>
    <property type="molecule type" value="Genomic_DNA"/>
</dbReference>
<feature type="transmembrane region" description="Helical" evidence="1">
    <location>
        <begin position="97"/>
        <end position="117"/>
    </location>
</feature>
<evidence type="ECO:0000313" key="3">
    <source>
        <dbReference type="Proteomes" id="UP001596001"/>
    </source>
</evidence>
<keyword evidence="1" id="KW-0812">Transmembrane</keyword>
<organism evidence="2 3">
    <name type="scientific">Giesbergeria sinuosa</name>
    <dbReference type="NCBI Taxonomy" id="80883"/>
    <lineage>
        <taxon>Bacteria</taxon>
        <taxon>Pseudomonadati</taxon>
        <taxon>Pseudomonadota</taxon>
        <taxon>Betaproteobacteria</taxon>
        <taxon>Burkholderiales</taxon>
        <taxon>Comamonadaceae</taxon>
        <taxon>Giesbergeria</taxon>
    </lineage>
</organism>
<dbReference type="RefSeq" id="WP_382434928.1">
    <property type="nucleotide sequence ID" value="NZ_JBHSHJ010000022.1"/>
</dbReference>
<proteinExistence type="predicted"/>
<evidence type="ECO:0000313" key="2">
    <source>
        <dbReference type="EMBL" id="MFC4790428.1"/>
    </source>
</evidence>
<keyword evidence="3" id="KW-1185">Reference proteome</keyword>
<sequence length="156" mass="17243">MDIIKTITDWPVIVQGALGSALFWAVLELGQRIVKRIASRLSTDYKAGSTWALMAHEAEGPLAHDSRFICMYAALHYLLKAGIVSALSLALGNAIEVFSSVGFLIAMYFLFRALSYVPHTSSWGSLEDRKQAFQTLIAEAPARLKALKEAEQKRKD</sequence>
<evidence type="ECO:0000256" key="1">
    <source>
        <dbReference type="SAM" id="Phobius"/>
    </source>
</evidence>
<accession>A0ABV9QGL8</accession>
<protein>
    <recommendedName>
        <fullName evidence="4">Reticulon-like protein</fullName>
    </recommendedName>
</protein>
<keyword evidence="1" id="KW-1133">Transmembrane helix</keyword>
<dbReference type="Proteomes" id="UP001596001">
    <property type="component" value="Unassembled WGS sequence"/>
</dbReference>
<feature type="transmembrane region" description="Helical" evidence="1">
    <location>
        <begin position="12"/>
        <end position="30"/>
    </location>
</feature>